<dbReference type="PANTHER" id="PTHR23513:SF6">
    <property type="entry name" value="MAJOR FACILITATOR SUPERFAMILY ASSOCIATED DOMAIN-CONTAINING PROTEIN"/>
    <property type="match status" value="1"/>
</dbReference>
<evidence type="ECO:0000256" key="2">
    <source>
        <dbReference type="ARBA" id="ARBA00022475"/>
    </source>
</evidence>
<gene>
    <name evidence="7" type="ORF">F1C09_07185</name>
</gene>
<feature type="transmembrane region" description="Helical" evidence="6">
    <location>
        <begin position="16"/>
        <end position="42"/>
    </location>
</feature>
<dbReference type="SUPFAM" id="SSF103473">
    <property type="entry name" value="MFS general substrate transporter"/>
    <property type="match status" value="1"/>
</dbReference>
<name>A0A5M9Z1Q5_9LACO</name>
<evidence type="ECO:0000313" key="7">
    <source>
        <dbReference type="EMBL" id="KAA8812231.1"/>
    </source>
</evidence>
<comment type="subcellular location">
    <subcellularLocation>
        <location evidence="1">Cell membrane</location>
        <topology evidence="1">Multi-pass membrane protein</topology>
    </subcellularLocation>
</comment>
<protein>
    <submittedName>
        <fullName evidence="7">MFS transporter</fullName>
    </submittedName>
</protein>
<keyword evidence="5 6" id="KW-0472">Membrane</keyword>
<dbReference type="Proteomes" id="UP000324504">
    <property type="component" value="Unassembled WGS sequence"/>
</dbReference>
<evidence type="ECO:0000256" key="1">
    <source>
        <dbReference type="ARBA" id="ARBA00004651"/>
    </source>
</evidence>
<reference evidence="7 8" key="1">
    <citation type="submission" date="2019-09" db="EMBL/GenBank/DDBJ databases">
        <title>Comparative analysis of L. crispatus genomes revealed niche specific adaptation to different host and body sites.</title>
        <authorList>
            <person name="Pan M."/>
            <person name="Hidalgo-Cantabrana C."/>
            <person name="Barrangou R."/>
        </authorList>
    </citation>
    <scope>NUCLEOTIDE SEQUENCE [LARGE SCALE GENOMIC DNA]</scope>
    <source>
        <strain evidence="7 8">NCK2488</strain>
    </source>
</reference>
<evidence type="ECO:0000256" key="4">
    <source>
        <dbReference type="ARBA" id="ARBA00022989"/>
    </source>
</evidence>
<feature type="transmembrane region" description="Helical" evidence="6">
    <location>
        <begin position="48"/>
        <end position="68"/>
    </location>
</feature>
<evidence type="ECO:0000256" key="5">
    <source>
        <dbReference type="ARBA" id="ARBA00023136"/>
    </source>
</evidence>
<evidence type="ECO:0000256" key="3">
    <source>
        <dbReference type="ARBA" id="ARBA00022692"/>
    </source>
</evidence>
<comment type="caution">
    <text evidence="7">The sequence shown here is derived from an EMBL/GenBank/DDBJ whole genome shotgun (WGS) entry which is preliminary data.</text>
</comment>
<dbReference type="Gene3D" id="1.20.1250.20">
    <property type="entry name" value="MFS general substrate transporter like domains"/>
    <property type="match status" value="2"/>
</dbReference>
<feature type="transmembrane region" description="Helical" evidence="6">
    <location>
        <begin position="300"/>
        <end position="330"/>
    </location>
</feature>
<dbReference type="InterPro" id="IPR036259">
    <property type="entry name" value="MFS_trans_sf"/>
</dbReference>
<keyword evidence="3 6" id="KW-0812">Transmembrane</keyword>
<feature type="transmembrane region" description="Helical" evidence="6">
    <location>
        <begin position="158"/>
        <end position="179"/>
    </location>
</feature>
<dbReference type="GO" id="GO:0005886">
    <property type="term" value="C:plasma membrane"/>
    <property type="evidence" value="ECO:0007669"/>
    <property type="project" value="UniProtKB-SubCell"/>
</dbReference>
<proteinExistence type="predicted"/>
<feature type="transmembrane region" description="Helical" evidence="6">
    <location>
        <begin position="360"/>
        <end position="377"/>
    </location>
</feature>
<accession>A0A5M9Z1Q5</accession>
<feature type="transmembrane region" description="Helical" evidence="6">
    <location>
        <begin position="106"/>
        <end position="127"/>
    </location>
</feature>
<dbReference type="AlphaFoldDB" id="A0A5M9Z1Q5"/>
<evidence type="ECO:0000313" key="8">
    <source>
        <dbReference type="Proteomes" id="UP000324504"/>
    </source>
</evidence>
<dbReference type="Pfam" id="PF07690">
    <property type="entry name" value="MFS_1"/>
    <property type="match status" value="1"/>
</dbReference>
<evidence type="ECO:0000256" key="6">
    <source>
        <dbReference type="SAM" id="Phobius"/>
    </source>
</evidence>
<sequence>MEAVLMKKLKLASSSVYLYLLGTFVSNLGDGIFTLIISKILYDKTGSVSAFGLVLIIQNVASFMLNLLAGYIADIKKPQFISEIADSLRGIMIILGIIFLRLSNNIIVVLMILMLILNLIVPFFRAANFKIIASIQRGSLGLLPLNGLRSSLNQSGQLLGVAIATPLIAFNLTIPALLIDALTFFTSFICTIFLKFNKEHPVQIKVSDNKLKKMYFEWFKLLRALFISKKLLLLVFFSSIDSVIVAFINLMEIKYATVILKNSVYLTALDGFFALGAMLNFTIIYLLFERFNFSEVSWSGLFFQALAFIGLTLTSSIYIATIFIFIIGIFNGASQSLFQTQLHTSFDETMKGKISSLRDAMVAFSNLIMIPVFSRLLNFNLYIAFWIFALCILASSISVFLIFRLKML</sequence>
<dbReference type="EMBL" id="VUAV01000041">
    <property type="protein sequence ID" value="KAA8812231.1"/>
    <property type="molecule type" value="Genomic_DNA"/>
</dbReference>
<dbReference type="InterPro" id="IPR011701">
    <property type="entry name" value="MFS"/>
</dbReference>
<keyword evidence="2" id="KW-1003">Cell membrane</keyword>
<organism evidence="7 8">
    <name type="scientific">Lactobacillus crispatus</name>
    <dbReference type="NCBI Taxonomy" id="47770"/>
    <lineage>
        <taxon>Bacteria</taxon>
        <taxon>Bacillati</taxon>
        <taxon>Bacillota</taxon>
        <taxon>Bacilli</taxon>
        <taxon>Lactobacillales</taxon>
        <taxon>Lactobacillaceae</taxon>
        <taxon>Lactobacillus</taxon>
    </lineage>
</organism>
<dbReference type="GO" id="GO:0022857">
    <property type="term" value="F:transmembrane transporter activity"/>
    <property type="evidence" value="ECO:0007669"/>
    <property type="project" value="InterPro"/>
</dbReference>
<feature type="transmembrane region" description="Helical" evidence="6">
    <location>
        <begin position="263"/>
        <end position="288"/>
    </location>
</feature>
<feature type="transmembrane region" description="Helical" evidence="6">
    <location>
        <begin position="383"/>
        <end position="403"/>
    </location>
</feature>
<feature type="transmembrane region" description="Helical" evidence="6">
    <location>
        <begin position="231"/>
        <end position="251"/>
    </location>
</feature>
<dbReference type="PANTHER" id="PTHR23513">
    <property type="entry name" value="INTEGRAL MEMBRANE EFFLUX PROTEIN-RELATED"/>
    <property type="match status" value="1"/>
</dbReference>
<keyword evidence="4 6" id="KW-1133">Transmembrane helix</keyword>